<dbReference type="AlphaFoldDB" id="A0A1U9Z2C7"/>
<dbReference type="Pfam" id="PF03551">
    <property type="entry name" value="PadR"/>
    <property type="match status" value="1"/>
</dbReference>
<proteinExistence type="predicted"/>
<keyword evidence="3" id="KW-1185">Reference proteome</keyword>
<accession>A0A1U9Z2C7</accession>
<dbReference type="InterPro" id="IPR036390">
    <property type="entry name" value="WH_DNA-bd_sf"/>
</dbReference>
<protein>
    <submittedName>
        <fullName evidence="2">Transcriptional regulator YqjI</fullName>
    </submittedName>
</protein>
<dbReference type="InterPro" id="IPR036388">
    <property type="entry name" value="WH-like_DNA-bd_sf"/>
</dbReference>
<dbReference type="STRING" id="1122214.Mame_02522"/>
<sequence length="207" mass="22745">MVRHFHERPAEEGQGRFREYMMMARGGGGFGRGGFGGPFGFGDGDGPGRPGRFLGQGQIRLLVLHLIGEEPRHGYDIIKAIEEMSGGFYAPSPGVIYPTLSYLEEAGYVVAADDGNKKRYSITDEGSAYLADNMFEASMALKALSTIGDKMKRRKERHKAEAGPELPRSVDVAMLNLREVIARKLDDDPAAASEIVRALLEFTARYE</sequence>
<dbReference type="EMBL" id="CP020330">
    <property type="protein sequence ID" value="AQZ51849.1"/>
    <property type="molecule type" value="Genomic_DNA"/>
</dbReference>
<dbReference type="InterPro" id="IPR005149">
    <property type="entry name" value="Tscrpt_reg_PadR_N"/>
</dbReference>
<name>A0A1U9Z2C7_9HYPH</name>
<evidence type="ECO:0000313" key="2">
    <source>
        <dbReference type="EMBL" id="AQZ51849.1"/>
    </source>
</evidence>
<dbReference type="SUPFAM" id="SSF46785">
    <property type="entry name" value="Winged helix' DNA-binding domain"/>
    <property type="match status" value="1"/>
</dbReference>
<dbReference type="Gene3D" id="1.10.10.10">
    <property type="entry name" value="Winged helix-like DNA-binding domain superfamily/Winged helix DNA-binding domain"/>
    <property type="match status" value="1"/>
</dbReference>
<dbReference type="KEGG" id="mmed:Mame_02522"/>
<dbReference type="Proteomes" id="UP000191135">
    <property type="component" value="Chromosome"/>
</dbReference>
<feature type="domain" description="Transcription regulator PadR N-terminal" evidence="1">
    <location>
        <begin position="63"/>
        <end position="131"/>
    </location>
</feature>
<evidence type="ECO:0000259" key="1">
    <source>
        <dbReference type="Pfam" id="PF03551"/>
    </source>
</evidence>
<gene>
    <name evidence="2" type="primary">yqjI</name>
    <name evidence="2" type="ORF">Mame_02522</name>
</gene>
<organism evidence="2 3">
    <name type="scientific">Martelella mediterranea DSM 17316</name>
    <dbReference type="NCBI Taxonomy" id="1122214"/>
    <lineage>
        <taxon>Bacteria</taxon>
        <taxon>Pseudomonadati</taxon>
        <taxon>Pseudomonadota</taxon>
        <taxon>Alphaproteobacteria</taxon>
        <taxon>Hyphomicrobiales</taxon>
        <taxon>Aurantimonadaceae</taxon>
        <taxon>Martelella</taxon>
    </lineage>
</organism>
<dbReference type="PANTHER" id="PTHR43252:SF7">
    <property type="entry name" value="TRANSCRIPTIONAL REGULATOR YQJI"/>
    <property type="match status" value="1"/>
</dbReference>
<reference evidence="2 3" key="1">
    <citation type="submission" date="2017-03" db="EMBL/GenBank/DDBJ databases">
        <title>Foreign affairs: Plasmid Transfer between Roseobacters and Rhizobia.</title>
        <authorList>
            <person name="Bartling P."/>
            <person name="Bunk B."/>
            <person name="Overmann J."/>
            <person name="Brinkmann H."/>
            <person name="Petersen J."/>
        </authorList>
    </citation>
    <scope>NUCLEOTIDE SEQUENCE [LARGE SCALE GENOMIC DNA]</scope>
    <source>
        <strain evidence="2 3">MACL11</strain>
    </source>
</reference>
<evidence type="ECO:0000313" key="3">
    <source>
        <dbReference type="Proteomes" id="UP000191135"/>
    </source>
</evidence>
<dbReference type="eggNOG" id="COG1695">
    <property type="taxonomic scope" value="Bacteria"/>
</dbReference>
<dbReference type="PANTHER" id="PTHR43252">
    <property type="entry name" value="TRANSCRIPTIONAL REGULATOR YQJI"/>
    <property type="match status" value="1"/>
</dbReference>